<comment type="similarity">
    <text evidence="1">Belongs to the TRAFAC class TrmE-Era-EngA-EngB-Septin-like GTPase superfamily. AIG1/Toc34/Toc159-like paraseptin GTPase family. IAN subfamily.</text>
</comment>
<protein>
    <recommendedName>
        <fullName evidence="5">AIG1-type G domain-containing protein</fullName>
    </recommendedName>
</protein>
<feature type="domain" description="AIG1-type G" evidence="5">
    <location>
        <begin position="2"/>
        <end position="213"/>
    </location>
</feature>
<evidence type="ECO:0000256" key="2">
    <source>
        <dbReference type="ARBA" id="ARBA00022741"/>
    </source>
</evidence>
<sequence length="472" mass="54268">MQERTDILLLGKTGSGKSSTGNSILGQTVFRSVSCTTSVTKKVNVGYGKYNEHLIKVVDSPGVMESGSTLHRDNHTAETMSMAIATNPQGYHAFILVVKYGARFTYEDTYCIEFLKKVFGNDFVRRYVVLVVTCGDLYHSEDTESESFEDWCSAQVGVFHDLIVECRNRVVLFDNRTKEPDTKTRQLKRLFHLIDSLDPCGRKYSNQLFEMAEEKRQKLLFDPTCPLFREESLIYTRLIIQEFRKIQLTGLEIKLENLEILMGMVNSLIKSLEDQDSKSDTERAMFHVARHLHKTLDNQISRYEILRTLSIDPHKDKSRMLVKHLNEEKKTLERTGRLNDNHSENKQEIDSPHEVLEREIKQLELLFTKVSNTYMQHVRSEVVLGWLNPVLQMKSAHIDKHDSTSGAGKNLIVYIYHSVKNMGKILGVYTEKLSLRRLVTVTTILDSSAIKKSNCVIHTQKYAARMDLNHQS</sequence>
<keyword evidence="3" id="KW-0342">GTP-binding</keyword>
<dbReference type="GO" id="GO:0005525">
    <property type="term" value="F:GTP binding"/>
    <property type="evidence" value="ECO:0007669"/>
    <property type="project" value="UniProtKB-KW"/>
</dbReference>
<dbReference type="SUPFAM" id="SSF52540">
    <property type="entry name" value="P-loop containing nucleoside triphosphate hydrolases"/>
    <property type="match status" value="1"/>
</dbReference>
<dbReference type="VEuPathDB" id="VectorBase:BGLB029877"/>
<dbReference type="AlphaFoldDB" id="A0A2C9LDH9"/>
<evidence type="ECO:0000313" key="7">
    <source>
        <dbReference type="Proteomes" id="UP000076420"/>
    </source>
</evidence>
<dbReference type="OrthoDB" id="431287at2759"/>
<feature type="region of interest" description="Disordered" evidence="4">
    <location>
        <begin position="332"/>
        <end position="352"/>
    </location>
</feature>
<dbReference type="KEGG" id="bgt:106070415"/>
<keyword evidence="2" id="KW-0547">Nucleotide-binding</keyword>
<dbReference type="EnsemblMetazoa" id="BGLB029877-RA">
    <property type="protein sequence ID" value="BGLB029877-PA"/>
    <property type="gene ID" value="BGLB029877"/>
</dbReference>
<evidence type="ECO:0000256" key="4">
    <source>
        <dbReference type="SAM" id="MobiDB-lite"/>
    </source>
</evidence>
<dbReference type="InterPro" id="IPR006703">
    <property type="entry name" value="G_AIG1"/>
</dbReference>
<dbReference type="Pfam" id="PF04548">
    <property type="entry name" value="AIG1"/>
    <property type="match status" value="1"/>
</dbReference>
<dbReference type="FunFam" id="3.40.50.300:FF:000840">
    <property type="entry name" value="Immune-associated nucleotide-binding protein 9"/>
    <property type="match status" value="1"/>
</dbReference>
<reference evidence="6" key="1">
    <citation type="submission" date="2020-05" db="UniProtKB">
        <authorList>
            <consortium name="EnsemblMetazoa"/>
        </authorList>
    </citation>
    <scope>IDENTIFICATION</scope>
    <source>
        <strain evidence="6">BB02</strain>
    </source>
</reference>
<dbReference type="PANTHER" id="PTHR10903:SF184">
    <property type="entry name" value="GTP-BINDING PROTEIN A"/>
    <property type="match status" value="1"/>
</dbReference>
<evidence type="ECO:0000256" key="1">
    <source>
        <dbReference type="ARBA" id="ARBA00008535"/>
    </source>
</evidence>
<dbReference type="STRING" id="6526.A0A2C9LDH9"/>
<evidence type="ECO:0000259" key="5">
    <source>
        <dbReference type="PROSITE" id="PS51720"/>
    </source>
</evidence>
<proteinExistence type="inferred from homology"/>
<dbReference type="VEuPathDB" id="VectorBase:BGLAX_046133"/>
<dbReference type="Gene3D" id="3.40.50.300">
    <property type="entry name" value="P-loop containing nucleotide triphosphate hydrolases"/>
    <property type="match status" value="1"/>
</dbReference>
<dbReference type="Proteomes" id="UP000076420">
    <property type="component" value="Unassembled WGS sequence"/>
</dbReference>
<gene>
    <name evidence="6" type="primary">106070415</name>
</gene>
<evidence type="ECO:0000313" key="6">
    <source>
        <dbReference type="EnsemblMetazoa" id="BGLB029877-PA"/>
    </source>
</evidence>
<organism evidence="6 7">
    <name type="scientific">Biomphalaria glabrata</name>
    <name type="common">Bloodfluke planorb</name>
    <name type="synonym">Freshwater snail</name>
    <dbReference type="NCBI Taxonomy" id="6526"/>
    <lineage>
        <taxon>Eukaryota</taxon>
        <taxon>Metazoa</taxon>
        <taxon>Spiralia</taxon>
        <taxon>Lophotrochozoa</taxon>
        <taxon>Mollusca</taxon>
        <taxon>Gastropoda</taxon>
        <taxon>Heterobranchia</taxon>
        <taxon>Euthyneura</taxon>
        <taxon>Panpulmonata</taxon>
        <taxon>Hygrophila</taxon>
        <taxon>Lymnaeoidea</taxon>
        <taxon>Planorbidae</taxon>
        <taxon>Biomphalaria</taxon>
    </lineage>
</organism>
<dbReference type="PROSITE" id="PS51720">
    <property type="entry name" value="G_AIG1"/>
    <property type="match status" value="1"/>
</dbReference>
<dbReference type="InterPro" id="IPR027417">
    <property type="entry name" value="P-loop_NTPase"/>
</dbReference>
<accession>A0A2C9LDH9</accession>
<dbReference type="InterPro" id="IPR045058">
    <property type="entry name" value="GIMA/IAN/Toc"/>
</dbReference>
<name>A0A2C9LDH9_BIOGL</name>
<dbReference type="PANTHER" id="PTHR10903">
    <property type="entry name" value="GTPASE, IMAP FAMILY MEMBER-RELATED"/>
    <property type="match status" value="1"/>
</dbReference>
<evidence type="ECO:0000256" key="3">
    <source>
        <dbReference type="ARBA" id="ARBA00023134"/>
    </source>
</evidence>